<evidence type="ECO:0000313" key="3">
    <source>
        <dbReference type="Proteomes" id="UP000199103"/>
    </source>
</evidence>
<evidence type="ECO:0000256" key="1">
    <source>
        <dbReference type="SAM" id="Phobius"/>
    </source>
</evidence>
<keyword evidence="1" id="KW-0472">Membrane</keyword>
<organism evidence="2 3">
    <name type="scientific">Microlunatus soli</name>
    <dbReference type="NCBI Taxonomy" id="630515"/>
    <lineage>
        <taxon>Bacteria</taxon>
        <taxon>Bacillati</taxon>
        <taxon>Actinomycetota</taxon>
        <taxon>Actinomycetes</taxon>
        <taxon>Propionibacteriales</taxon>
        <taxon>Propionibacteriaceae</taxon>
        <taxon>Microlunatus</taxon>
    </lineage>
</organism>
<feature type="transmembrane region" description="Helical" evidence="1">
    <location>
        <begin position="96"/>
        <end position="120"/>
    </location>
</feature>
<name>A0A1H1XH40_9ACTN</name>
<proteinExistence type="predicted"/>
<dbReference type="EMBL" id="LT629772">
    <property type="protein sequence ID" value="SDT07996.1"/>
    <property type="molecule type" value="Genomic_DNA"/>
</dbReference>
<dbReference type="Proteomes" id="UP000199103">
    <property type="component" value="Chromosome I"/>
</dbReference>
<dbReference type="RefSeq" id="WP_091527237.1">
    <property type="nucleotide sequence ID" value="NZ_LT629772.1"/>
</dbReference>
<dbReference type="AlphaFoldDB" id="A0A1H1XH40"/>
<sequence length="147" mass="15041">MTPPETQHRPFGLSISQTVGGALAAMVAAALGTRLGVSGTVVGAALVSAATAVLGAIFTSSIRRTTPGRASQGSSGQASGRFPVQHAPAQHVRRSVFVVVLIGVVGLMLALGGVLGLQLAENLAPYTDASVLKRYLRRLISWVAGRI</sequence>
<feature type="transmembrane region" description="Helical" evidence="1">
    <location>
        <begin position="37"/>
        <end position="59"/>
    </location>
</feature>
<reference evidence="2 3" key="1">
    <citation type="submission" date="2016-10" db="EMBL/GenBank/DDBJ databases">
        <authorList>
            <person name="de Groot N.N."/>
        </authorList>
    </citation>
    <scope>NUCLEOTIDE SEQUENCE [LARGE SCALE GENOMIC DNA]</scope>
    <source>
        <strain evidence="2 3">DSM 21800</strain>
    </source>
</reference>
<keyword evidence="3" id="KW-1185">Reference proteome</keyword>
<feature type="transmembrane region" description="Helical" evidence="1">
    <location>
        <begin position="12"/>
        <end position="31"/>
    </location>
</feature>
<gene>
    <name evidence="2" type="ORF">SAMN04489812_4063</name>
</gene>
<keyword evidence="1" id="KW-0812">Transmembrane</keyword>
<accession>A0A1H1XH40</accession>
<protein>
    <submittedName>
        <fullName evidence="2">Uncharacterized protein</fullName>
    </submittedName>
</protein>
<keyword evidence="1" id="KW-1133">Transmembrane helix</keyword>
<dbReference type="STRING" id="630515.SAMN04489812_4063"/>
<evidence type="ECO:0000313" key="2">
    <source>
        <dbReference type="EMBL" id="SDT07996.1"/>
    </source>
</evidence>